<name>A0A366I9W2_9FIRM</name>
<sequence>MIYSIDDIKKLLNRYFFSDSTLNTLEEAVSNQKQDFITSLISFVEENLQNLELQLPKLIDLIHMLFSETNKSDNLMNVMHFIDFTLKNEKELVCNPSFVVKCFASDIDLSNALKNLYIFRIIEKVRFAKMQRDSLSDPAAYKRHTTKALTVIKDALKVLFELNADYDELEAILEKYYELNCQVNTTNCWTEFFALKGHGTFDQFIKEKNINEKVHLNTEFE</sequence>
<protein>
    <submittedName>
        <fullName evidence="1">Uncharacterized protein</fullName>
    </submittedName>
</protein>
<dbReference type="EMBL" id="QNRX01000005">
    <property type="protein sequence ID" value="RBP66733.1"/>
    <property type="molecule type" value="Genomic_DNA"/>
</dbReference>
<reference evidence="1 2" key="1">
    <citation type="submission" date="2018-06" db="EMBL/GenBank/DDBJ databases">
        <title>Genomic Encyclopedia of Type Strains, Phase IV (KMG-IV): sequencing the most valuable type-strain genomes for metagenomic binning, comparative biology and taxonomic classification.</title>
        <authorList>
            <person name="Goeker M."/>
        </authorList>
    </citation>
    <scope>NUCLEOTIDE SEQUENCE [LARGE SCALE GENOMIC DNA]</scope>
    <source>
        <strain evidence="1 2">DSM 22112</strain>
    </source>
</reference>
<gene>
    <name evidence="1" type="ORF">DES36_105114</name>
</gene>
<evidence type="ECO:0000313" key="1">
    <source>
        <dbReference type="EMBL" id="RBP66733.1"/>
    </source>
</evidence>
<proteinExistence type="predicted"/>
<keyword evidence="2" id="KW-1185">Reference proteome</keyword>
<comment type="caution">
    <text evidence="1">The sequence shown here is derived from an EMBL/GenBank/DDBJ whole genome shotgun (WGS) entry which is preliminary data.</text>
</comment>
<evidence type="ECO:0000313" key="2">
    <source>
        <dbReference type="Proteomes" id="UP000253490"/>
    </source>
</evidence>
<dbReference type="RefSeq" id="WP_113920164.1">
    <property type="nucleotide sequence ID" value="NZ_QNRX01000005.1"/>
</dbReference>
<organism evidence="1 2">
    <name type="scientific">Alkalibaculum bacchi</name>
    <dbReference type="NCBI Taxonomy" id="645887"/>
    <lineage>
        <taxon>Bacteria</taxon>
        <taxon>Bacillati</taxon>
        <taxon>Bacillota</taxon>
        <taxon>Clostridia</taxon>
        <taxon>Eubacteriales</taxon>
        <taxon>Eubacteriaceae</taxon>
        <taxon>Alkalibaculum</taxon>
    </lineage>
</organism>
<dbReference type="Proteomes" id="UP000253490">
    <property type="component" value="Unassembled WGS sequence"/>
</dbReference>
<dbReference type="AlphaFoldDB" id="A0A366I9W2"/>
<accession>A0A366I9W2</accession>